<evidence type="ECO:0008006" key="4">
    <source>
        <dbReference type="Google" id="ProtNLM"/>
    </source>
</evidence>
<dbReference type="CDD" id="cd00198">
    <property type="entry name" value="vWFA"/>
    <property type="match status" value="1"/>
</dbReference>
<feature type="transmembrane region" description="Helical" evidence="1">
    <location>
        <begin position="570"/>
        <end position="588"/>
    </location>
</feature>
<evidence type="ECO:0000256" key="1">
    <source>
        <dbReference type="SAM" id="Phobius"/>
    </source>
</evidence>
<dbReference type="Gene3D" id="3.40.50.880">
    <property type="match status" value="1"/>
</dbReference>
<dbReference type="InterPro" id="IPR029062">
    <property type="entry name" value="Class_I_gatase-like"/>
</dbReference>
<dbReference type="InterPro" id="IPR013783">
    <property type="entry name" value="Ig-like_fold"/>
</dbReference>
<dbReference type="PANTHER" id="PTHR37947">
    <property type="entry name" value="BLL2462 PROTEIN"/>
    <property type="match status" value="1"/>
</dbReference>
<protein>
    <recommendedName>
        <fullName evidence="4">VWFA domain-containing protein</fullName>
    </recommendedName>
</protein>
<proteinExistence type="predicted"/>
<keyword evidence="1" id="KW-1133">Transmembrane helix</keyword>
<dbReference type="Proteomes" id="UP000236173">
    <property type="component" value="Unassembled WGS sequence"/>
</dbReference>
<dbReference type="AlphaFoldDB" id="A0A2H5XC03"/>
<reference evidence="3" key="1">
    <citation type="submission" date="2017-09" db="EMBL/GenBank/DDBJ databases">
        <title>Metaegenomics of thermophilic ammonia-oxidizing enrichment culture.</title>
        <authorList>
            <person name="Kato S."/>
            <person name="Suzuki K."/>
        </authorList>
    </citation>
    <scope>NUCLEOTIDE SEQUENCE [LARGE SCALE GENOMIC DNA]</scope>
</reference>
<feature type="transmembrane region" description="Helical" evidence="1">
    <location>
        <begin position="27"/>
        <end position="49"/>
    </location>
</feature>
<comment type="caution">
    <text evidence="2">The sequence shown here is derived from an EMBL/GenBank/DDBJ whole genome shotgun (WGS) entry which is preliminary data.</text>
</comment>
<sequence>MLLWCILLAAAVITVLRVPALRRHWGVGGSIALTALRLFALALAALLTLPISLTTPHTVTQPARVAVLLDVSQSVDTAAWRRATQTVAALAQKHGDTVTVWAFGDQLTRLVPSRPPPRPTAMASRLSVAVRQLVDTARPDQLVIIADGQDTDPLPDATVIATLQRAGTRVIAVPLPAILPPNLQVSVSPTQLAVFAGEMATVTVTVSGQHLRQPVSVPVSVWEGQRLVQRQQMRVASDKIATVSLRLHPTKAGWHRYRVEAAPLSGERWRADNAVTVAVWQAPTKLRVLTVAGQPTFEFKFLRQALAEDTSIEWAALAALPDSTRYQQGSSNLLPVSLERLAPFHVVITLAPTPADLSAAEAQNLRDFVQAGGGWLLTLNAAAVAAQIWRWFFVMPLQVISLPALAPLQPVADDMLGRTLQALPPADAAWALQSRTPAQAALKTGNRPVLLWWHDGLGKIAVLGVDGTWRWAMDAARKGEPPKIHRHFWRQLVRFLADPLKGASQRWRLTSDTDDHTPPPEWRAEPQPNRLKRWAQATGGAVLPTQRLAQTVTAPTKTITIPQRRHLSELPLPYLLLIATLLAEWWFIRRKGLL</sequence>
<keyword evidence="1" id="KW-0812">Transmembrane</keyword>
<dbReference type="Gene3D" id="3.40.50.410">
    <property type="entry name" value="von Willebrand factor, type A domain"/>
    <property type="match status" value="1"/>
</dbReference>
<evidence type="ECO:0000313" key="2">
    <source>
        <dbReference type="EMBL" id="GBC98728.1"/>
    </source>
</evidence>
<organism evidence="2 3">
    <name type="scientific">Candidatus Fervidibacter japonicus</name>
    <dbReference type="NCBI Taxonomy" id="2035412"/>
    <lineage>
        <taxon>Bacteria</taxon>
        <taxon>Candidatus Fervidibacterota</taxon>
        <taxon>Candidatus Fervidibacter</taxon>
    </lineage>
</organism>
<keyword evidence="1" id="KW-0472">Membrane</keyword>
<dbReference type="Gene3D" id="2.60.40.10">
    <property type="entry name" value="Immunoglobulins"/>
    <property type="match status" value="1"/>
</dbReference>
<dbReference type="InterPro" id="IPR036465">
    <property type="entry name" value="vWFA_dom_sf"/>
</dbReference>
<gene>
    <name evidence="2" type="ORF">HRbin17_01242</name>
</gene>
<dbReference type="SUPFAM" id="SSF53300">
    <property type="entry name" value="vWA-like"/>
    <property type="match status" value="1"/>
</dbReference>
<dbReference type="SUPFAM" id="SSF52317">
    <property type="entry name" value="Class I glutamine amidotransferase-like"/>
    <property type="match status" value="1"/>
</dbReference>
<evidence type="ECO:0000313" key="3">
    <source>
        <dbReference type="Proteomes" id="UP000236173"/>
    </source>
</evidence>
<accession>A0A2H5XC03</accession>
<dbReference type="PANTHER" id="PTHR37947:SF1">
    <property type="entry name" value="BLL2462 PROTEIN"/>
    <property type="match status" value="1"/>
</dbReference>
<dbReference type="EMBL" id="BEHT01000014">
    <property type="protein sequence ID" value="GBC98728.1"/>
    <property type="molecule type" value="Genomic_DNA"/>
</dbReference>
<name>A0A2H5XC03_9BACT</name>